<dbReference type="GO" id="GO:0005516">
    <property type="term" value="F:calmodulin binding"/>
    <property type="evidence" value="ECO:0007669"/>
    <property type="project" value="TreeGrafter"/>
</dbReference>
<dbReference type="Proteomes" id="UP000728185">
    <property type="component" value="Unassembled WGS sequence"/>
</dbReference>
<organism evidence="3 4">
    <name type="scientific">Fasciolopsis buskii</name>
    <dbReference type="NCBI Taxonomy" id="27845"/>
    <lineage>
        <taxon>Eukaryota</taxon>
        <taxon>Metazoa</taxon>
        <taxon>Spiralia</taxon>
        <taxon>Lophotrochozoa</taxon>
        <taxon>Platyhelminthes</taxon>
        <taxon>Trematoda</taxon>
        <taxon>Digenea</taxon>
        <taxon>Plagiorchiida</taxon>
        <taxon>Echinostomata</taxon>
        <taxon>Echinostomatoidea</taxon>
        <taxon>Fasciolidae</taxon>
        <taxon>Fasciolopsis</taxon>
    </lineage>
</organism>
<dbReference type="SUPFAM" id="SSF47391">
    <property type="entry name" value="Dimerization-anchoring domain of cAMP-dependent PK regulatory subunit"/>
    <property type="match status" value="1"/>
</dbReference>
<name>A0A8E0VEP8_9TREM</name>
<dbReference type="Gene3D" id="1.20.890.10">
    <property type="entry name" value="cAMP-dependent protein kinase regulatory subunit, dimerization-anchoring domain"/>
    <property type="match status" value="1"/>
</dbReference>
<dbReference type="OrthoDB" id="252964at2759"/>
<dbReference type="SMART" id="SM00394">
    <property type="entry name" value="RIIa"/>
    <property type="match status" value="1"/>
</dbReference>
<protein>
    <submittedName>
        <fullName evidence="3">Sperm surface protein Sp17</fullName>
    </submittedName>
</protein>
<dbReference type="InterPro" id="IPR000048">
    <property type="entry name" value="IQ_motif_EF-hand-BS"/>
</dbReference>
<dbReference type="CDD" id="cd23767">
    <property type="entry name" value="IQCD"/>
    <property type="match status" value="2"/>
</dbReference>
<feature type="domain" description="RIIa" evidence="2">
    <location>
        <begin position="14"/>
        <end position="51"/>
    </location>
</feature>
<proteinExistence type="predicted"/>
<feature type="region of interest" description="Disordered" evidence="1">
    <location>
        <begin position="299"/>
        <end position="413"/>
    </location>
</feature>
<gene>
    <name evidence="3" type="ORF">FBUS_04661</name>
</gene>
<dbReference type="InterPro" id="IPR047579">
    <property type="entry name" value="DD_CABYR_SP17"/>
</dbReference>
<feature type="compositionally biased region" description="Polar residues" evidence="1">
    <location>
        <begin position="311"/>
        <end position="327"/>
    </location>
</feature>
<evidence type="ECO:0000256" key="1">
    <source>
        <dbReference type="SAM" id="MobiDB-lite"/>
    </source>
</evidence>
<dbReference type="Pfam" id="PF00612">
    <property type="entry name" value="IQ"/>
    <property type="match status" value="4"/>
</dbReference>
<reference evidence="3" key="1">
    <citation type="submission" date="2019-05" db="EMBL/GenBank/DDBJ databases">
        <title>Annotation for the trematode Fasciolopsis buski.</title>
        <authorList>
            <person name="Choi Y.-J."/>
        </authorList>
    </citation>
    <scope>NUCLEOTIDE SEQUENCE</scope>
    <source>
        <strain evidence="3">HT</strain>
        <tissue evidence="3">Whole worm</tissue>
    </source>
</reference>
<evidence type="ECO:0000313" key="4">
    <source>
        <dbReference type="Proteomes" id="UP000728185"/>
    </source>
</evidence>
<accession>A0A8E0VEP8</accession>
<evidence type="ECO:0000313" key="3">
    <source>
        <dbReference type="EMBL" id="KAA0184073.1"/>
    </source>
</evidence>
<comment type="caution">
    <text evidence="3">The sequence shown here is derived from an EMBL/GenBank/DDBJ whole genome shotgun (WGS) entry which is preliminary data.</text>
</comment>
<dbReference type="CDD" id="cd12100">
    <property type="entry name" value="DD_CABYR_SP17"/>
    <property type="match status" value="1"/>
</dbReference>
<dbReference type="Gene3D" id="1.20.5.190">
    <property type="match status" value="2"/>
</dbReference>
<dbReference type="PANTHER" id="PTHR10699:SF11">
    <property type="entry name" value="IGLOO, ISOFORM A"/>
    <property type="match status" value="1"/>
</dbReference>
<feature type="compositionally biased region" description="Low complexity" evidence="1">
    <location>
        <begin position="233"/>
        <end position="251"/>
    </location>
</feature>
<dbReference type="InterPro" id="IPR003117">
    <property type="entry name" value="cAMP_dep_PK_reg_su_I/II_a/b"/>
</dbReference>
<feature type="compositionally biased region" description="Polar residues" evidence="1">
    <location>
        <begin position="152"/>
        <end position="162"/>
    </location>
</feature>
<dbReference type="EMBL" id="LUCM01011375">
    <property type="protein sequence ID" value="KAA0184073.1"/>
    <property type="molecule type" value="Genomic_DNA"/>
</dbReference>
<feature type="compositionally biased region" description="Acidic residues" evidence="1">
    <location>
        <begin position="202"/>
        <end position="211"/>
    </location>
</feature>
<feature type="region of interest" description="Disordered" evidence="1">
    <location>
        <begin position="144"/>
        <end position="264"/>
    </location>
</feature>
<dbReference type="PANTHER" id="PTHR10699">
    <property type="entry name" value="NEUROMODULIN"/>
    <property type="match status" value="1"/>
</dbReference>
<sequence length="456" mass="50818">MAVPFSNTKLRVPHGFPNLLEGLSREVLRHQPKDIYGFAERYFEELLIKREETGIEDLAQLGAKLDDRYYNNKAYCCLLFLPFPISNNFILAYSKYSAVSSSNPKHQKAAIVIQSEYRRHRASQEVDELRKERAAVQIQSAFRGHRERKSFGKSTNQSNETKNCLEDGVPIPSDPSAQVEEYRPQTGEVPPITTTLTKPSETELEEEEEELQSQQQEPQEEENVSYSRSILVSPSTSAATTTISANTASSTQEESLLVTTDPDQEARSRAAICIQAHYRGHLARKNCRLKVTIKKETTEYEDTEQEKEPSSKTSGEIVETTSRPESQNSKDEELKLDEEPAEPVAQVNSESEQEDQDVASESGQSDHESAIAASDSVGHGTDTNEPSGSVKSSVEKQEESVPLAVESVMPDPEIDIDLKDPEVEKAALKIQAQFKGFKSNKRLSANKAPVSYSCLL</sequence>
<dbReference type="PROSITE" id="PS50096">
    <property type="entry name" value="IQ"/>
    <property type="match status" value="4"/>
</dbReference>
<dbReference type="SMART" id="SM00015">
    <property type="entry name" value="IQ"/>
    <property type="match status" value="4"/>
</dbReference>
<evidence type="ECO:0000259" key="2">
    <source>
        <dbReference type="SMART" id="SM00394"/>
    </source>
</evidence>
<dbReference type="Pfam" id="PF02197">
    <property type="entry name" value="RIIa"/>
    <property type="match status" value="1"/>
</dbReference>
<dbReference type="AlphaFoldDB" id="A0A8E0VEP8"/>
<keyword evidence="4" id="KW-1185">Reference proteome</keyword>